<dbReference type="CDD" id="cd01300">
    <property type="entry name" value="YtcJ_like"/>
    <property type="match status" value="1"/>
</dbReference>
<dbReference type="AlphaFoldDB" id="A0A1I4RF83"/>
<dbReference type="InterPro" id="IPR033932">
    <property type="entry name" value="YtcJ-like"/>
</dbReference>
<dbReference type="PANTHER" id="PTHR22642">
    <property type="entry name" value="IMIDAZOLONEPROPIONASE"/>
    <property type="match status" value="1"/>
</dbReference>
<dbReference type="Pfam" id="PF07969">
    <property type="entry name" value="Amidohydro_3"/>
    <property type="match status" value="1"/>
</dbReference>
<evidence type="ECO:0000313" key="3">
    <source>
        <dbReference type="Proteomes" id="UP000182961"/>
    </source>
</evidence>
<dbReference type="PANTHER" id="PTHR22642:SF2">
    <property type="entry name" value="PROTEIN LONG AFTER FAR-RED 3"/>
    <property type="match status" value="1"/>
</dbReference>
<dbReference type="InterPro" id="IPR011059">
    <property type="entry name" value="Metal-dep_hydrolase_composite"/>
</dbReference>
<dbReference type="Gene3D" id="2.30.40.10">
    <property type="entry name" value="Urease, subunit C, domain 1"/>
    <property type="match status" value="1"/>
</dbReference>
<dbReference type="Gene3D" id="3.10.310.70">
    <property type="match status" value="1"/>
</dbReference>
<gene>
    <name evidence="2" type="ORF">SAMN05444143_101325</name>
</gene>
<dbReference type="SUPFAM" id="SSF51338">
    <property type="entry name" value="Composite domain of metallo-dependent hydrolases"/>
    <property type="match status" value="1"/>
</dbReference>
<keyword evidence="3" id="KW-1185">Reference proteome</keyword>
<dbReference type="RefSeq" id="WP_035717385.1">
    <property type="nucleotide sequence ID" value="NZ_CBCRUM010000001.1"/>
</dbReference>
<dbReference type="Proteomes" id="UP000182961">
    <property type="component" value="Unassembled WGS sequence"/>
</dbReference>
<evidence type="ECO:0000313" key="2">
    <source>
        <dbReference type="EMBL" id="SFM50583.1"/>
    </source>
</evidence>
<dbReference type="InterPro" id="IPR032466">
    <property type="entry name" value="Metal_Hydrolase"/>
</dbReference>
<dbReference type="PROSITE" id="PS51257">
    <property type="entry name" value="PROKAR_LIPOPROTEIN"/>
    <property type="match status" value="1"/>
</dbReference>
<dbReference type="eggNOG" id="COG1574">
    <property type="taxonomic scope" value="Bacteria"/>
</dbReference>
<feature type="domain" description="Amidohydrolase 3" evidence="1">
    <location>
        <begin position="82"/>
        <end position="573"/>
    </location>
</feature>
<name>A0A1I4RF83_9FLAO</name>
<organism evidence="2 3">
    <name type="scientific">Flavobacterium succinicans</name>
    <dbReference type="NCBI Taxonomy" id="29536"/>
    <lineage>
        <taxon>Bacteria</taxon>
        <taxon>Pseudomonadati</taxon>
        <taxon>Bacteroidota</taxon>
        <taxon>Flavobacteriia</taxon>
        <taxon>Flavobacteriales</taxon>
        <taxon>Flavobacteriaceae</taxon>
        <taxon>Flavobacterium</taxon>
    </lineage>
</organism>
<protein>
    <recommendedName>
        <fullName evidence="1">Amidohydrolase 3 domain-containing protein</fullName>
    </recommendedName>
</protein>
<sequence length="578" mass="64875">MKNSILAFFVSILMMVSCKKNETSTTATTENGATVYYNGDILTMEGDKATYAEAVVVKDGKILFVGKEDEAMKQAGEGHNMVDLEGKTLMPGFVEPHVHPSIAASILPNEIIAPYDWVLPTETKKGVIGHDAYIKALTESVQKNAKADEVYWVWGYHQLWHGDLSRDMLNKISKDKPIAVLHRSFHEVFLNDKAIEVMKIKEADFKGNPQVDWKKGHFFEGGWLGLVPKIAKWFIVPERYSKGLELMTQLIQKNGITTVAEPGFPSSDFNLEYNLLKKEMDKNPPYSVYLIGNGTQLYGMNGNSNEKAKAYMEALPEKYNTSNIMFLPKQTKLFSDGAIYSQLMRMEGGYTDGHQGEWMTPLDLLKAQIKFYWDAGYKIHVHANGDQGIQQVLDYVAENVKTNPRKDHRLTLHHMGYFSDKQAAQVSELGIEASVNPYYLWALADKYAEKGLGKERGENLVRIKSLTSRGVPVSFHSDFAMAPIEPLTLAWTAVNRVTSQKSKFSQDQRIDAYTALKGITITSARTLNLENEIGSIKVGKMADFTILAENPLKIDANKIKDIKVLGTVYRGKQFDNAN</sequence>
<reference evidence="3" key="1">
    <citation type="submission" date="2016-10" db="EMBL/GenBank/DDBJ databases">
        <authorList>
            <person name="Varghese N."/>
            <person name="Submissions S."/>
        </authorList>
    </citation>
    <scope>NUCLEOTIDE SEQUENCE [LARGE SCALE GENOMIC DNA]</scope>
    <source>
        <strain evidence="3">DSM 4002</strain>
    </source>
</reference>
<dbReference type="SUPFAM" id="SSF51556">
    <property type="entry name" value="Metallo-dependent hydrolases"/>
    <property type="match status" value="1"/>
</dbReference>
<proteinExistence type="predicted"/>
<accession>A0A1I4RF83</accession>
<dbReference type="InterPro" id="IPR013108">
    <property type="entry name" value="Amidohydro_3"/>
</dbReference>
<dbReference type="EMBL" id="FOUT01000001">
    <property type="protein sequence ID" value="SFM50583.1"/>
    <property type="molecule type" value="Genomic_DNA"/>
</dbReference>
<evidence type="ECO:0000259" key="1">
    <source>
        <dbReference type="Pfam" id="PF07969"/>
    </source>
</evidence>
<dbReference type="Gene3D" id="3.20.20.140">
    <property type="entry name" value="Metal-dependent hydrolases"/>
    <property type="match status" value="1"/>
</dbReference>
<dbReference type="GO" id="GO:0016810">
    <property type="term" value="F:hydrolase activity, acting on carbon-nitrogen (but not peptide) bonds"/>
    <property type="evidence" value="ECO:0007669"/>
    <property type="project" value="InterPro"/>
</dbReference>